<comment type="caution">
    <text evidence="2">The sequence shown here is derived from an EMBL/GenBank/DDBJ whole genome shotgun (WGS) entry which is preliminary data.</text>
</comment>
<proteinExistence type="predicted"/>
<evidence type="ECO:0000313" key="3">
    <source>
        <dbReference type="Proteomes" id="UP000248887"/>
    </source>
</evidence>
<dbReference type="AlphaFoldDB" id="A0A2W5QWM7"/>
<evidence type="ECO:0000256" key="1">
    <source>
        <dbReference type="SAM" id="SignalP"/>
    </source>
</evidence>
<accession>A0A2W5QWM7</accession>
<dbReference type="EMBL" id="QFQD01000041">
    <property type="protein sequence ID" value="PZQ81688.1"/>
    <property type="molecule type" value="Genomic_DNA"/>
</dbReference>
<sequence length="248" mass="27230">MLRFVRFNALAFLLLFALPLGAHALVQWHGVDWTKSWNTADWSSTRTLPVAAAHEPALVRIYAARVGRWRSIFAVHSWLVFKEAGALAYERYDVVGWSGTPVRHNIRAPDARWYGNEPEVVFTVSGDAAERLIPRLRAAIASYPFDGSGDYHAWPGPNSNTFVAHIIEQVPEMAVALPSTAIGKDFPVDGGWFGLAPSRTGLRLTLDGYAGLTLAWVEGFELNLLGAVVGLDLRRPGIKLPGFGRIGI</sequence>
<protein>
    <submittedName>
        <fullName evidence="2">DUF3750 domain-containing protein</fullName>
    </submittedName>
</protein>
<evidence type="ECO:0000313" key="2">
    <source>
        <dbReference type="EMBL" id="PZQ81688.1"/>
    </source>
</evidence>
<feature type="chain" id="PRO_5016049157" evidence="1">
    <location>
        <begin position="25"/>
        <end position="248"/>
    </location>
</feature>
<keyword evidence="1" id="KW-0732">Signal</keyword>
<feature type="signal peptide" evidence="1">
    <location>
        <begin position="1"/>
        <end position="24"/>
    </location>
</feature>
<organism evidence="2 3">
    <name type="scientific">Ancylobacter novellus</name>
    <name type="common">Thiobacillus novellus</name>
    <dbReference type="NCBI Taxonomy" id="921"/>
    <lineage>
        <taxon>Bacteria</taxon>
        <taxon>Pseudomonadati</taxon>
        <taxon>Pseudomonadota</taxon>
        <taxon>Alphaproteobacteria</taxon>
        <taxon>Hyphomicrobiales</taxon>
        <taxon>Xanthobacteraceae</taxon>
        <taxon>Ancylobacter</taxon>
    </lineage>
</organism>
<dbReference type="InterPro" id="IPR022224">
    <property type="entry name" value="DUF3750"/>
</dbReference>
<gene>
    <name evidence="2" type="ORF">DI549_13470</name>
</gene>
<dbReference type="Pfam" id="PF12570">
    <property type="entry name" value="DUF3750"/>
    <property type="match status" value="1"/>
</dbReference>
<name>A0A2W5QWM7_ANCNO</name>
<reference evidence="2 3" key="1">
    <citation type="submission" date="2017-08" db="EMBL/GenBank/DDBJ databases">
        <title>Infants hospitalized years apart are colonized by the same room-sourced microbial strains.</title>
        <authorList>
            <person name="Brooks B."/>
            <person name="Olm M.R."/>
            <person name="Firek B.A."/>
            <person name="Baker R."/>
            <person name="Thomas B.C."/>
            <person name="Morowitz M.J."/>
            <person name="Banfield J.F."/>
        </authorList>
    </citation>
    <scope>NUCLEOTIDE SEQUENCE [LARGE SCALE GENOMIC DNA]</scope>
    <source>
        <strain evidence="2">S2_005_001_R2_27</strain>
    </source>
</reference>
<dbReference type="Proteomes" id="UP000248887">
    <property type="component" value="Unassembled WGS sequence"/>
</dbReference>